<keyword evidence="3" id="KW-0227">DNA damage</keyword>
<accession>A0A4R1I8Q3</accession>
<evidence type="ECO:0000259" key="5">
    <source>
        <dbReference type="SMART" id="SM00478"/>
    </source>
</evidence>
<evidence type="ECO:0000313" key="8">
    <source>
        <dbReference type="Proteomes" id="UP000295560"/>
    </source>
</evidence>
<dbReference type="GO" id="GO:0043916">
    <property type="term" value="F:DNA-7-methylguanine glycosylase activity"/>
    <property type="evidence" value="ECO:0007669"/>
    <property type="project" value="TreeGrafter"/>
</dbReference>
<evidence type="ECO:0000256" key="1">
    <source>
        <dbReference type="ARBA" id="ARBA00000086"/>
    </source>
</evidence>
<dbReference type="AlphaFoldDB" id="A0A4R1I8Q3"/>
<dbReference type="GO" id="GO:0006307">
    <property type="term" value="P:DNA alkylation repair"/>
    <property type="evidence" value="ECO:0007669"/>
    <property type="project" value="TreeGrafter"/>
</dbReference>
<comment type="catalytic activity">
    <reaction evidence="1">
        <text>Hydrolysis of alkylated DNA, releasing 3-methyladenine, 3-methylguanine, 7-methylguanine and 7-methyladenine.</text>
        <dbReference type="EC" id="3.2.2.21"/>
    </reaction>
</comment>
<evidence type="ECO:0000256" key="2">
    <source>
        <dbReference type="ARBA" id="ARBA00012000"/>
    </source>
</evidence>
<dbReference type="InterPro" id="IPR011257">
    <property type="entry name" value="DNA_glycosylase"/>
</dbReference>
<evidence type="ECO:0000256" key="3">
    <source>
        <dbReference type="ARBA" id="ARBA00022763"/>
    </source>
</evidence>
<sequence>MPDHDTGAVSLRLAHRSPFDPHGLLEFFAARAVDGVESIAPDGYRRTLRLPHGPASVHLGLTGAGSAGGAVDATLRLADPRDLEPAVAVLRRLLDLDTDPEAVDAVLGADPALAPCVAATPGVRVAGSVDAAETAVRTVLGQQVSVAAARTAAARMTAVLGERMPPELCPAESDPHLLFPDAATVAARGREVLAGPARRISTVVGLCERLASGELVLDAGRDPCELRGELAALPGLGPWSAGYLAMRVLGDPDELLASDLAVRRGAEALGLPGDAAGLEARAARWAPWRSYAATHLWRAAASAPTPTRRRTA</sequence>
<dbReference type="SMART" id="SM01009">
    <property type="entry name" value="AlkA_N"/>
    <property type="match status" value="1"/>
</dbReference>
<feature type="domain" description="HhH-GPD" evidence="5">
    <location>
        <begin position="140"/>
        <end position="301"/>
    </location>
</feature>
<dbReference type="InterPro" id="IPR037046">
    <property type="entry name" value="AlkA_N_sf"/>
</dbReference>
<dbReference type="InterPro" id="IPR003265">
    <property type="entry name" value="HhH-GPD_domain"/>
</dbReference>
<keyword evidence="4" id="KW-0234">DNA repair</keyword>
<dbReference type="RefSeq" id="WP_207908641.1">
    <property type="nucleotide sequence ID" value="NZ_SMFZ01000001.1"/>
</dbReference>
<dbReference type="SUPFAM" id="SSF55945">
    <property type="entry name" value="TATA-box binding protein-like"/>
    <property type="match status" value="1"/>
</dbReference>
<organism evidence="7 8">
    <name type="scientific">Pseudonocardia endophytica</name>
    <dbReference type="NCBI Taxonomy" id="401976"/>
    <lineage>
        <taxon>Bacteria</taxon>
        <taxon>Bacillati</taxon>
        <taxon>Actinomycetota</taxon>
        <taxon>Actinomycetes</taxon>
        <taxon>Pseudonocardiales</taxon>
        <taxon>Pseudonocardiaceae</taxon>
        <taxon>Pseudonocardia</taxon>
    </lineage>
</organism>
<dbReference type="Gene3D" id="1.10.1670.10">
    <property type="entry name" value="Helix-hairpin-Helix base-excision DNA repair enzymes (C-terminal)"/>
    <property type="match status" value="1"/>
</dbReference>
<dbReference type="CDD" id="cd00056">
    <property type="entry name" value="ENDO3c"/>
    <property type="match status" value="1"/>
</dbReference>
<dbReference type="GO" id="GO:0032131">
    <property type="term" value="F:alkylated DNA binding"/>
    <property type="evidence" value="ECO:0007669"/>
    <property type="project" value="TreeGrafter"/>
</dbReference>
<dbReference type="PANTHER" id="PTHR43003">
    <property type="entry name" value="DNA-3-METHYLADENINE GLYCOSYLASE"/>
    <property type="match status" value="1"/>
</dbReference>
<feature type="domain" description="DNA-3-methyladenine glycosylase AlkA N-terminal" evidence="6">
    <location>
        <begin position="10"/>
        <end position="130"/>
    </location>
</feature>
<dbReference type="InterPro" id="IPR010316">
    <property type="entry name" value="AlkA_N"/>
</dbReference>
<dbReference type="InterPro" id="IPR023170">
    <property type="entry name" value="HhH_base_excis_C"/>
</dbReference>
<dbReference type="GO" id="GO:0008725">
    <property type="term" value="F:DNA-3-methyladenine glycosylase activity"/>
    <property type="evidence" value="ECO:0007669"/>
    <property type="project" value="TreeGrafter"/>
</dbReference>
<dbReference type="Proteomes" id="UP000295560">
    <property type="component" value="Unassembled WGS sequence"/>
</dbReference>
<reference evidence="7 8" key="1">
    <citation type="submission" date="2019-03" db="EMBL/GenBank/DDBJ databases">
        <title>Sequencing the genomes of 1000 actinobacteria strains.</title>
        <authorList>
            <person name="Klenk H.-P."/>
        </authorList>
    </citation>
    <scope>NUCLEOTIDE SEQUENCE [LARGE SCALE GENOMIC DNA]</scope>
    <source>
        <strain evidence="7 8">DSM 44969</strain>
    </source>
</reference>
<dbReference type="SUPFAM" id="SSF48150">
    <property type="entry name" value="DNA-glycosylase"/>
    <property type="match status" value="1"/>
</dbReference>
<evidence type="ECO:0000256" key="4">
    <source>
        <dbReference type="ARBA" id="ARBA00023204"/>
    </source>
</evidence>
<dbReference type="Pfam" id="PF06029">
    <property type="entry name" value="AlkA_N"/>
    <property type="match status" value="1"/>
</dbReference>
<evidence type="ECO:0000313" key="7">
    <source>
        <dbReference type="EMBL" id="TCK26562.1"/>
    </source>
</evidence>
<comment type="caution">
    <text evidence="7">The sequence shown here is derived from an EMBL/GenBank/DDBJ whole genome shotgun (WGS) entry which is preliminary data.</text>
</comment>
<evidence type="ECO:0000259" key="6">
    <source>
        <dbReference type="SMART" id="SM01009"/>
    </source>
</evidence>
<dbReference type="InterPro" id="IPR051912">
    <property type="entry name" value="Alkylbase_DNA_Glycosylase/TA"/>
</dbReference>
<dbReference type="PANTHER" id="PTHR43003:SF13">
    <property type="entry name" value="DNA-3-METHYLADENINE GLYCOSYLASE 2"/>
    <property type="match status" value="1"/>
</dbReference>
<dbReference type="EMBL" id="SMFZ01000001">
    <property type="protein sequence ID" value="TCK26562.1"/>
    <property type="molecule type" value="Genomic_DNA"/>
</dbReference>
<dbReference type="GO" id="GO:0032993">
    <property type="term" value="C:protein-DNA complex"/>
    <property type="evidence" value="ECO:0007669"/>
    <property type="project" value="TreeGrafter"/>
</dbReference>
<proteinExistence type="predicted"/>
<dbReference type="Gene3D" id="3.30.310.20">
    <property type="entry name" value="DNA-3-methyladenine glycosylase AlkA, N-terminal domain"/>
    <property type="match status" value="1"/>
</dbReference>
<gene>
    <name evidence="7" type="ORF">EV378_2400</name>
</gene>
<name>A0A4R1I8Q3_PSEEN</name>
<dbReference type="GO" id="GO:0006285">
    <property type="term" value="P:base-excision repair, AP site formation"/>
    <property type="evidence" value="ECO:0007669"/>
    <property type="project" value="TreeGrafter"/>
</dbReference>
<dbReference type="GO" id="GO:0005737">
    <property type="term" value="C:cytoplasm"/>
    <property type="evidence" value="ECO:0007669"/>
    <property type="project" value="TreeGrafter"/>
</dbReference>
<keyword evidence="8" id="KW-1185">Reference proteome</keyword>
<protein>
    <recommendedName>
        <fullName evidence="2">DNA-3-methyladenine glycosylase II</fullName>
        <ecNumber evidence="2">3.2.2.21</ecNumber>
    </recommendedName>
</protein>
<dbReference type="Gene3D" id="1.10.340.30">
    <property type="entry name" value="Hypothetical protein, domain 2"/>
    <property type="match status" value="1"/>
</dbReference>
<dbReference type="EC" id="3.2.2.21" evidence="2"/>
<dbReference type="SMART" id="SM00478">
    <property type="entry name" value="ENDO3c"/>
    <property type="match status" value="1"/>
</dbReference>